<evidence type="ECO:0000256" key="2">
    <source>
        <dbReference type="SAM" id="SignalP"/>
    </source>
</evidence>
<name>A0AAN7C1Z6_9PEZI</name>
<keyword evidence="4" id="KW-1185">Reference proteome</keyword>
<evidence type="ECO:0000313" key="4">
    <source>
        <dbReference type="Proteomes" id="UP001303760"/>
    </source>
</evidence>
<dbReference type="EMBL" id="MU860580">
    <property type="protein sequence ID" value="KAK4233347.1"/>
    <property type="molecule type" value="Genomic_DNA"/>
</dbReference>
<gene>
    <name evidence="3" type="ORF">C8A03DRAFT_38946</name>
</gene>
<evidence type="ECO:0000313" key="3">
    <source>
        <dbReference type="EMBL" id="KAK4233347.1"/>
    </source>
</evidence>
<feature type="compositionally biased region" description="Low complexity" evidence="1">
    <location>
        <begin position="104"/>
        <end position="120"/>
    </location>
</feature>
<evidence type="ECO:0000256" key="1">
    <source>
        <dbReference type="SAM" id="MobiDB-lite"/>
    </source>
</evidence>
<comment type="caution">
    <text evidence="3">The sequence shown here is derived from an EMBL/GenBank/DDBJ whole genome shotgun (WGS) entry which is preliminary data.</text>
</comment>
<feature type="compositionally biased region" description="Polar residues" evidence="1">
    <location>
        <begin position="121"/>
        <end position="151"/>
    </location>
</feature>
<reference evidence="3" key="2">
    <citation type="submission" date="2023-05" db="EMBL/GenBank/DDBJ databases">
        <authorList>
            <consortium name="Lawrence Berkeley National Laboratory"/>
            <person name="Steindorff A."/>
            <person name="Hensen N."/>
            <person name="Bonometti L."/>
            <person name="Westerberg I."/>
            <person name="Brannstrom I.O."/>
            <person name="Guillou S."/>
            <person name="Cros-Aarteil S."/>
            <person name="Calhoun S."/>
            <person name="Haridas S."/>
            <person name="Kuo A."/>
            <person name="Mondo S."/>
            <person name="Pangilinan J."/>
            <person name="Riley R."/>
            <person name="Labutti K."/>
            <person name="Andreopoulos B."/>
            <person name="Lipzen A."/>
            <person name="Chen C."/>
            <person name="Yanf M."/>
            <person name="Daum C."/>
            <person name="Ng V."/>
            <person name="Clum A."/>
            <person name="Ohm R."/>
            <person name="Martin F."/>
            <person name="Silar P."/>
            <person name="Natvig D."/>
            <person name="Lalanne C."/>
            <person name="Gautier V."/>
            <person name="Ament-Velasquez S.L."/>
            <person name="Kruys A."/>
            <person name="Hutchinson M.I."/>
            <person name="Powell A.J."/>
            <person name="Barry K."/>
            <person name="Miller A.N."/>
            <person name="Grigoriev I.V."/>
            <person name="Debuchy R."/>
            <person name="Gladieux P."/>
            <person name="Thoren M.H."/>
            <person name="Johannesson H."/>
        </authorList>
    </citation>
    <scope>NUCLEOTIDE SEQUENCE</scope>
    <source>
        <strain evidence="3">CBS 532.94</strain>
    </source>
</reference>
<feature type="chain" id="PRO_5042913248" evidence="2">
    <location>
        <begin position="21"/>
        <end position="170"/>
    </location>
</feature>
<accession>A0AAN7C1Z6</accession>
<keyword evidence="2" id="KW-0732">Signal</keyword>
<dbReference type="Proteomes" id="UP001303760">
    <property type="component" value="Unassembled WGS sequence"/>
</dbReference>
<reference evidence="3" key="1">
    <citation type="journal article" date="2023" name="Mol. Phylogenet. Evol.">
        <title>Genome-scale phylogeny and comparative genomics of the fungal order Sordariales.</title>
        <authorList>
            <person name="Hensen N."/>
            <person name="Bonometti L."/>
            <person name="Westerberg I."/>
            <person name="Brannstrom I.O."/>
            <person name="Guillou S."/>
            <person name="Cros-Aarteil S."/>
            <person name="Calhoun S."/>
            <person name="Haridas S."/>
            <person name="Kuo A."/>
            <person name="Mondo S."/>
            <person name="Pangilinan J."/>
            <person name="Riley R."/>
            <person name="LaButti K."/>
            <person name="Andreopoulos B."/>
            <person name="Lipzen A."/>
            <person name="Chen C."/>
            <person name="Yan M."/>
            <person name="Daum C."/>
            <person name="Ng V."/>
            <person name="Clum A."/>
            <person name="Steindorff A."/>
            <person name="Ohm R.A."/>
            <person name="Martin F."/>
            <person name="Silar P."/>
            <person name="Natvig D.O."/>
            <person name="Lalanne C."/>
            <person name="Gautier V."/>
            <person name="Ament-Velasquez S.L."/>
            <person name="Kruys A."/>
            <person name="Hutchinson M.I."/>
            <person name="Powell A.J."/>
            <person name="Barry K."/>
            <person name="Miller A.N."/>
            <person name="Grigoriev I.V."/>
            <person name="Debuchy R."/>
            <person name="Gladieux P."/>
            <person name="Hiltunen Thoren M."/>
            <person name="Johannesson H."/>
        </authorList>
    </citation>
    <scope>NUCLEOTIDE SEQUENCE</scope>
    <source>
        <strain evidence="3">CBS 532.94</strain>
    </source>
</reference>
<organism evidence="3 4">
    <name type="scientific">Achaetomium macrosporum</name>
    <dbReference type="NCBI Taxonomy" id="79813"/>
    <lineage>
        <taxon>Eukaryota</taxon>
        <taxon>Fungi</taxon>
        <taxon>Dikarya</taxon>
        <taxon>Ascomycota</taxon>
        <taxon>Pezizomycotina</taxon>
        <taxon>Sordariomycetes</taxon>
        <taxon>Sordariomycetidae</taxon>
        <taxon>Sordariales</taxon>
        <taxon>Chaetomiaceae</taxon>
        <taxon>Achaetomium</taxon>
    </lineage>
</organism>
<feature type="region of interest" description="Disordered" evidence="1">
    <location>
        <begin position="100"/>
        <end position="151"/>
    </location>
</feature>
<feature type="signal peptide" evidence="2">
    <location>
        <begin position="1"/>
        <end position="20"/>
    </location>
</feature>
<sequence length="170" mass="17329">MHYMFKFLTTCVAVAAQALCQGTETVSLESVSGCAAVVSTTAICSTCMTIDCVVPATITAGCGSCPDTPPTIYRSFPCDQGCSNLGGCKTVYSVVTASDNECDGSSPTTPTASETTGSASDGNGSTRTRTQSETEVTALPSGTASNGSDEQVTATVSTAGAARLRPFRFW</sequence>
<dbReference type="AlphaFoldDB" id="A0AAN7C1Z6"/>
<proteinExistence type="predicted"/>
<protein>
    <submittedName>
        <fullName evidence="3">Uncharacterized protein</fullName>
    </submittedName>
</protein>